<evidence type="ECO:0000313" key="1">
    <source>
        <dbReference type="EMBL" id="KAF5816648.1"/>
    </source>
</evidence>
<proteinExistence type="predicted"/>
<protein>
    <submittedName>
        <fullName evidence="2">Uncharacterized protein</fullName>
    </submittedName>
</protein>
<sequence>MALLCLSAGDPLPTHYQKTVAAQPSDGKWKMYALWGPKNAMMIIRPTVIKSCSAHLPGVFKNTKAS</sequence>
<dbReference type="InParanoid" id="A0A251VE85"/>
<dbReference type="Gramene" id="mRNA:HanXRQr2_Chr03g0136551">
    <property type="protein sequence ID" value="mRNA:HanXRQr2_Chr03g0136551"/>
    <property type="gene ID" value="HanXRQr2_Chr03g0136551"/>
</dbReference>
<gene>
    <name evidence="2" type="ORF">HannXRQ_Chr03g0092421</name>
    <name evidence="1" type="ORF">HanXRQr2_Chr03g0136551</name>
</gene>
<dbReference type="Proteomes" id="UP000215914">
    <property type="component" value="Chromosome 3"/>
</dbReference>
<reference evidence="1 3" key="1">
    <citation type="journal article" date="2017" name="Nature">
        <title>The sunflower genome provides insights into oil metabolism, flowering and Asterid evolution.</title>
        <authorList>
            <person name="Badouin H."/>
            <person name="Gouzy J."/>
            <person name="Grassa C.J."/>
            <person name="Murat F."/>
            <person name="Staton S.E."/>
            <person name="Cottret L."/>
            <person name="Lelandais-Briere C."/>
            <person name="Owens G.L."/>
            <person name="Carrere S."/>
            <person name="Mayjonade B."/>
            <person name="Legrand L."/>
            <person name="Gill N."/>
            <person name="Kane N.C."/>
            <person name="Bowers J.E."/>
            <person name="Hubner S."/>
            <person name="Bellec A."/>
            <person name="Berard A."/>
            <person name="Berges H."/>
            <person name="Blanchet N."/>
            <person name="Boniface M.C."/>
            <person name="Brunel D."/>
            <person name="Catrice O."/>
            <person name="Chaidir N."/>
            <person name="Claudel C."/>
            <person name="Donnadieu C."/>
            <person name="Faraut T."/>
            <person name="Fievet G."/>
            <person name="Helmstetter N."/>
            <person name="King M."/>
            <person name="Knapp S.J."/>
            <person name="Lai Z."/>
            <person name="Le Paslier M.C."/>
            <person name="Lippi Y."/>
            <person name="Lorenzon L."/>
            <person name="Mandel J.R."/>
            <person name="Marage G."/>
            <person name="Marchand G."/>
            <person name="Marquand E."/>
            <person name="Bret-Mestries E."/>
            <person name="Morien E."/>
            <person name="Nambeesan S."/>
            <person name="Nguyen T."/>
            <person name="Pegot-Espagnet P."/>
            <person name="Pouilly N."/>
            <person name="Raftis F."/>
            <person name="Sallet E."/>
            <person name="Schiex T."/>
            <person name="Thomas J."/>
            <person name="Vandecasteele C."/>
            <person name="Vares D."/>
            <person name="Vear F."/>
            <person name="Vautrin S."/>
            <person name="Crespi M."/>
            <person name="Mangin B."/>
            <person name="Burke J.M."/>
            <person name="Salse J."/>
            <person name="Munos S."/>
            <person name="Vincourt P."/>
            <person name="Rieseberg L.H."/>
            <person name="Langlade N.B."/>
        </authorList>
    </citation>
    <scope>NUCLEOTIDE SEQUENCE [LARGE SCALE GENOMIC DNA]</scope>
    <source>
        <strain evidence="3">cv. SF193</strain>
        <tissue evidence="1">Leaves</tissue>
    </source>
</reference>
<dbReference type="EMBL" id="MNCJ02000318">
    <property type="protein sequence ID" value="KAF5816648.1"/>
    <property type="molecule type" value="Genomic_DNA"/>
</dbReference>
<dbReference type="AlphaFoldDB" id="A0A251VE85"/>
<reference evidence="1" key="3">
    <citation type="submission" date="2020-06" db="EMBL/GenBank/DDBJ databases">
        <title>Helianthus annuus Genome sequencing and assembly Release 2.</title>
        <authorList>
            <person name="Gouzy J."/>
            <person name="Langlade N."/>
            <person name="Munos S."/>
        </authorList>
    </citation>
    <scope>NUCLEOTIDE SEQUENCE</scope>
    <source>
        <tissue evidence="1">Leaves</tissue>
    </source>
</reference>
<reference evidence="2" key="2">
    <citation type="submission" date="2017-02" db="EMBL/GenBank/DDBJ databases">
        <title>Sunflower complete genome.</title>
        <authorList>
            <person name="Langlade N."/>
            <person name="Munos S."/>
        </authorList>
    </citation>
    <scope>NUCLEOTIDE SEQUENCE [LARGE SCALE GENOMIC DNA]</scope>
    <source>
        <tissue evidence="2">Leaves</tissue>
    </source>
</reference>
<evidence type="ECO:0000313" key="3">
    <source>
        <dbReference type="Proteomes" id="UP000215914"/>
    </source>
</evidence>
<keyword evidence="3" id="KW-1185">Reference proteome</keyword>
<accession>A0A251VE85</accession>
<evidence type="ECO:0000313" key="2">
    <source>
        <dbReference type="EMBL" id="OTG32971.1"/>
    </source>
</evidence>
<dbReference type="EMBL" id="CM007892">
    <property type="protein sequence ID" value="OTG32971.1"/>
    <property type="molecule type" value="Genomic_DNA"/>
</dbReference>
<organism evidence="2 3">
    <name type="scientific">Helianthus annuus</name>
    <name type="common">Common sunflower</name>
    <dbReference type="NCBI Taxonomy" id="4232"/>
    <lineage>
        <taxon>Eukaryota</taxon>
        <taxon>Viridiplantae</taxon>
        <taxon>Streptophyta</taxon>
        <taxon>Embryophyta</taxon>
        <taxon>Tracheophyta</taxon>
        <taxon>Spermatophyta</taxon>
        <taxon>Magnoliopsida</taxon>
        <taxon>eudicotyledons</taxon>
        <taxon>Gunneridae</taxon>
        <taxon>Pentapetalae</taxon>
        <taxon>asterids</taxon>
        <taxon>campanulids</taxon>
        <taxon>Asterales</taxon>
        <taxon>Asteraceae</taxon>
        <taxon>Asteroideae</taxon>
        <taxon>Heliantheae alliance</taxon>
        <taxon>Heliantheae</taxon>
        <taxon>Helianthus</taxon>
    </lineage>
</organism>
<name>A0A251VE85_HELAN</name>